<dbReference type="GO" id="GO:0044209">
    <property type="term" value="P:AMP salvage"/>
    <property type="evidence" value="ECO:0007669"/>
    <property type="project" value="TreeGrafter"/>
</dbReference>
<evidence type="ECO:0000256" key="2">
    <source>
        <dbReference type="ARBA" id="ARBA00004496"/>
    </source>
</evidence>
<dbReference type="PANTHER" id="PTHR32315">
    <property type="entry name" value="ADENINE PHOSPHORIBOSYLTRANSFERASE"/>
    <property type="match status" value="1"/>
</dbReference>
<comment type="catalytic activity">
    <reaction evidence="1">
        <text>AMP + diphosphate = 5-phospho-alpha-D-ribose 1-diphosphate + adenine</text>
        <dbReference type="Rhea" id="RHEA:16609"/>
        <dbReference type="ChEBI" id="CHEBI:16708"/>
        <dbReference type="ChEBI" id="CHEBI:33019"/>
        <dbReference type="ChEBI" id="CHEBI:58017"/>
        <dbReference type="ChEBI" id="CHEBI:456215"/>
        <dbReference type="EC" id="2.4.2.7"/>
    </reaction>
</comment>
<dbReference type="GO" id="GO:0006168">
    <property type="term" value="P:adenine salvage"/>
    <property type="evidence" value="ECO:0007669"/>
    <property type="project" value="TreeGrafter"/>
</dbReference>
<evidence type="ECO:0000256" key="5">
    <source>
        <dbReference type="ARBA" id="ARBA00011893"/>
    </source>
</evidence>
<dbReference type="Gene3D" id="3.40.50.300">
    <property type="entry name" value="P-loop containing nucleotide triphosphate hydrolases"/>
    <property type="match status" value="1"/>
</dbReference>
<dbReference type="PANTHER" id="PTHR32315:SF3">
    <property type="entry name" value="ADENINE PHOSPHORIBOSYLTRANSFERASE"/>
    <property type="match status" value="1"/>
</dbReference>
<dbReference type="OrthoDB" id="363185at2759"/>
<dbReference type="UniPathway" id="UPA00057">
    <property type="reaction ID" value="UER00099"/>
</dbReference>
<evidence type="ECO:0000256" key="9">
    <source>
        <dbReference type="ARBA" id="ARBA00022726"/>
    </source>
</evidence>
<dbReference type="GO" id="GO:0016208">
    <property type="term" value="F:AMP binding"/>
    <property type="evidence" value="ECO:0007669"/>
    <property type="project" value="TreeGrafter"/>
</dbReference>
<dbReference type="EMBL" id="MZNU01000248">
    <property type="protein sequence ID" value="OWP02125.1"/>
    <property type="molecule type" value="Genomic_DNA"/>
</dbReference>
<comment type="subcellular location">
    <subcellularLocation>
        <location evidence="2">Cytoplasm</location>
    </subcellularLocation>
</comment>
<keyword evidence="12" id="KW-1185">Reference proteome</keyword>
<name>A0A218Z4D7_9HELO</name>
<comment type="pathway">
    <text evidence="3">Purine metabolism; AMP biosynthesis via salvage pathway; AMP from adenine: step 1/1.</text>
</comment>
<evidence type="ECO:0000313" key="12">
    <source>
        <dbReference type="Proteomes" id="UP000242519"/>
    </source>
</evidence>
<dbReference type="EC" id="2.4.2.7" evidence="5"/>
<dbReference type="Pfam" id="PF00156">
    <property type="entry name" value="Pribosyltran"/>
    <property type="match status" value="1"/>
</dbReference>
<dbReference type="Gene3D" id="3.40.462.20">
    <property type="match status" value="1"/>
</dbReference>
<dbReference type="InParanoid" id="A0A218Z4D7"/>
<reference evidence="11 12" key="1">
    <citation type="submission" date="2017-04" db="EMBL/GenBank/DDBJ databases">
        <title>Draft genome sequence of Marssonina coronaria NL1: causal agent of apple blotch.</title>
        <authorList>
            <person name="Cheng Q."/>
        </authorList>
    </citation>
    <scope>NUCLEOTIDE SEQUENCE [LARGE SCALE GENOMIC DNA]</scope>
    <source>
        <strain evidence="11 12">NL1</strain>
    </source>
</reference>
<dbReference type="STRING" id="503106.A0A218Z4D7"/>
<dbReference type="CDD" id="cd06223">
    <property type="entry name" value="PRTases_typeI"/>
    <property type="match status" value="1"/>
</dbReference>
<dbReference type="GO" id="GO:0019287">
    <property type="term" value="P:isopentenyl diphosphate biosynthetic process, mevalonate pathway"/>
    <property type="evidence" value="ECO:0007669"/>
    <property type="project" value="UniProtKB-UniPathway"/>
</dbReference>
<protein>
    <recommendedName>
        <fullName evidence="5">adenine phosphoribosyltransferase</fullName>
        <ecNumber evidence="5">2.4.2.7</ecNumber>
    </recommendedName>
</protein>
<dbReference type="AlphaFoldDB" id="A0A218Z4D7"/>
<dbReference type="InterPro" id="IPR050054">
    <property type="entry name" value="UPRTase/APRTase"/>
</dbReference>
<evidence type="ECO:0000256" key="1">
    <source>
        <dbReference type="ARBA" id="ARBA00000868"/>
    </source>
</evidence>
<dbReference type="InterPro" id="IPR029057">
    <property type="entry name" value="PRTase-like"/>
</dbReference>
<dbReference type="GO" id="GO:0004631">
    <property type="term" value="F:phosphomevalonate kinase activity"/>
    <property type="evidence" value="ECO:0007669"/>
    <property type="project" value="InterPro"/>
</dbReference>
<evidence type="ECO:0000256" key="6">
    <source>
        <dbReference type="ARBA" id="ARBA00022490"/>
    </source>
</evidence>
<dbReference type="SUPFAM" id="SSF53271">
    <property type="entry name" value="PRTase-like"/>
    <property type="match status" value="1"/>
</dbReference>
<evidence type="ECO:0000313" key="11">
    <source>
        <dbReference type="EMBL" id="OWP02125.1"/>
    </source>
</evidence>
<dbReference type="GO" id="GO:0006695">
    <property type="term" value="P:cholesterol biosynthetic process"/>
    <property type="evidence" value="ECO:0007669"/>
    <property type="project" value="InterPro"/>
</dbReference>
<dbReference type="GO" id="GO:0002055">
    <property type="term" value="F:adenine binding"/>
    <property type="evidence" value="ECO:0007669"/>
    <property type="project" value="TreeGrafter"/>
</dbReference>
<sequence>MASISSLKQALRQEPEKIISSPEQPLLDREYKAGFEVMVQGFESTTYQHSIIPYLSHLFGPGLGDSFKTVNSMGLFDAEMYLGGHGCGKTSSFKRCLFLKDIGAKKIAEVLLWAIQTRPLSLFFLRLLQGGGAVPDVETEATAFGRRDWDFSCVITGTWSKEQDESRTAHDSVQWVYKAVETLLPLSSGIYSADLGPDPRDLKLATKSFGSNLSRLAHLNRRFNPYNMLACTCSLPKVLITRKIIFLVTGYHGAGKDYCANIWCQVFSSLKRRLTVRVVSISDSTKREYATATGADLNRLLSDRAYKELHRTALSEHYRYQKRQRPQLPEEHFLSVVHGAIDADVLFVTGVRDKTPVAAFSHLVPASQLLEIRVEASVQTRQSRRGHGDMAMDGEYICKKQDDLKPSDDCPSLVFNNDQSEKGAVEKFARLRLLPFVHEDLRRLSSIVDRVSDFPRQGIEFRHLLGISQQAGGLGLCSTLLQTHFVGDWTEVSVIVCCEAGGFVFASSLASRVDVPLALIRKAGRLHQATTSVVKLSSYISGLGLGEAEKEPIEIEKDVILKDRAVVVVDGVLSTGKSLCAVLDLLVQAGVSSNRVSVMVVAELPVYRGREMLRIRGFGSVRIQSLLVLDGT</sequence>
<dbReference type="Pfam" id="PF04275">
    <property type="entry name" value="P-mevalo_kinase"/>
    <property type="match status" value="1"/>
</dbReference>
<dbReference type="GO" id="GO:0006166">
    <property type="term" value="P:purine ribonucleoside salvage"/>
    <property type="evidence" value="ECO:0007669"/>
    <property type="project" value="UniProtKB-KW"/>
</dbReference>
<dbReference type="InterPro" id="IPR005919">
    <property type="entry name" value="Pmev_kin_anim"/>
</dbReference>
<comment type="caution">
    <text evidence="11">The sequence shown here is derived from an EMBL/GenBank/DDBJ whole genome shotgun (WGS) entry which is preliminary data.</text>
</comment>
<keyword evidence="8" id="KW-0808">Transferase</keyword>
<feature type="domain" description="Phosphoribosyltransferase" evidence="10">
    <location>
        <begin position="480"/>
        <end position="603"/>
    </location>
</feature>
<dbReference type="InterPro" id="IPR000836">
    <property type="entry name" value="PRTase_dom"/>
</dbReference>
<dbReference type="GO" id="GO:0003999">
    <property type="term" value="F:adenine phosphoribosyltransferase activity"/>
    <property type="evidence" value="ECO:0007669"/>
    <property type="project" value="UniProtKB-EC"/>
</dbReference>
<evidence type="ECO:0000256" key="3">
    <source>
        <dbReference type="ARBA" id="ARBA00004659"/>
    </source>
</evidence>
<dbReference type="InterPro" id="IPR027417">
    <property type="entry name" value="P-loop_NTPase"/>
</dbReference>
<evidence type="ECO:0000256" key="7">
    <source>
        <dbReference type="ARBA" id="ARBA00022676"/>
    </source>
</evidence>
<keyword evidence="7" id="KW-0328">Glycosyltransferase</keyword>
<gene>
    <name evidence="11" type="ORF">B2J93_5235</name>
</gene>
<comment type="similarity">
    <text evidence="4">Belongs to the purine/pyrimidine phosphoribosyltransferase family.</text>
</comment>
<keyword evidence="9" id="KW-0660">Purine salvage</keyword>
<proteinExistence type="inferred from homology"/>
<accession>A0A218Z4D7</accession>
<evidence type="ECO:0000256" key="8">
    <source>
        <dbReference type="ARBA" id="ARBA00022679"/>
    </source>
</evidence>
<keyword evidence="6" id="KW-0963">Cytoplasm</keyword>
<evidence type="ECO:0000259" key="10">
    <source>
        <dbReference type="Pfam" id="PF00156"/>
    </source>
</evidence>
<dbReference type="Gene3D" id="3.40.50.2020">
    <property type="match status" value="1"/>
</dbReference>
<evidence type="ECO:0000256" key="4">
    <source>
        <dbReference type="ARBA" id="ARBA00008391"/>
    </source>
</evidence>
<dbReference type="Proteomes" id="UP000242519">
    <property type="component" value="Unassembled WGS sequence"/>
</dbReference>
<dbReference type="GO" id="GO:0005737">
    <property type="term" value="C:cytoplasm"/>
    <property type="evidence" value="ECO:0007669"/>
    <property type="project" value="UniProtKB-SubCell"/>
</dbReference>
<organism evidence="11 12">
    <name type="scientific">Diplocarpon coronariae</name>
    <dbReference type="NCBI Taxonomy" id="2795749"/>
    <lineage>
        <taxon>Eukaryota</taxon>
        <taxon>Fungi</taxon>
        <taxon>Dikarya</taxon>
        <taxon>Ascomycota</taxon>
        <taxon>Pezizomycotina</taxon>
        <taxon>Leotiomycetes</taxon>
        <taxon>Helotiales</taxon>
        <taxon>Drepanopezizaceae</taxon>
        <taxon>Diplocarpon</taxon>
    </lineage>
</organism>